<organism evidence="10 11">
    <name type="scientific">Gnathostoma spinigerum</name>
    <dbReference type="NCBI Taxonomy" id="75299"/>
    <lineage>
        <taxon>Eukaryota</taxon>
        <taxon>Metazoa</taxon>
        <taxon>Ecdysozoa</taxon>
        <taxon>Nematoda</taxon>
        <taxon>Chromadorea</taxon>
        <taxon>Rhabditida</taxon>
        <taxon>Spirurina</taxon>
        <taxon>Gnathostomatomorpha</taxon>
        <taxon>Gnathostomatoidea</taxon>
        <taxon>Gnathostomatidae</taxon>
        <taxon>Gnathostoma</taxon>
    </lineage>
</organism>
<evidence type="ECO:0000256" key="2">
    <source>
        <dbReference type="ARBA" id="ARBA00004687"/>
    </source>
</evidence>
<evidence type="ECO:0000256" key="4">
    <source>
        <dbReference type="ARBA" id="ARBA00022502"/>
    </source>
</evidence>
<feature type="transmembrane region" description="Helical" evidence="9">
    <location>
        <begin position="216"/>
        <end position="237"/>
    </location>
</feature>
<dbReference type="GO" id="GO:0005789">
    <property type="term" value="C:endoplasmic reticulum membrane"/>
    <property type="evidence" value="ECO:0007669"/>
    <property type="project" value="UniProtKB-SubCell"/>
</dbReference>
<evidence type="ECO:0000256" key="8">
    <source>
        <dbReference type="ARBA" id="ARBA00023136"/>
    </source>
</evidence>
<accession>A0ABD6E7B0</accession>
<dbReference type="InterPro" id="IPR009600">
    <property type="entry name" value="PIG-U"/>
</dbReference>
<keyword evidence="6" id="KW-0256">Endoplasmic reticulum</keyword>
<dbReference type="PANTHER" id="PTHR13121:SF0">
    <property type="entry name" value="PHOSPHATIDYLINOSITOL GLYCAN ANCHOR BIOSYNTHESIS CLASS U PROTEIN"/>
    <property type="match status" value="1"/>
</dbReference>
<evidence type="ECO:0000256" key="7">
    <source>
        <dbReference type="ARBA" id="ARBA00022989"/>
    </source>
</evidence>
<dbReference type="Proteomes" id="UP001608902">
    <property type="component" value="Unassembled WGS sequence"/>
</dbReference>
<evidence type="ECO:0000256" key="9">
    <source>
        <dbReference type="SAM" id="Phobius"/>
    </source>
</evidence>
<comment type="caution">
    <text evidence="10">The sequence shown here is derived from an EMBL/GenBank/DDBJ whole genome shotgun (WGS) entry which is preliminary data.</text>
</comment>
<evidence type="ECO:0000256" key="3">
    <source>
        <dbReference type="ARBA" id="ARBA00010026"/>
    </source>
</evidence>
<comment type="subcellular location">
    <subcellularLocation>
        <location evidence="1">Endoplasmic reticulum membrane</location>
        <topology evidence="1">Multi-pass membrane protein</topology>
    </subcellularLocation>
</comment>
<evidence type="ECO:0000256" key="6">
    <source>
        <dbReference type="ARBA" id="ARBA00022824"/>
    </source>
</evidence>
<keyword evidence="8 9" id="KW-0472">Membrane</keyword>
<dbReference type="Pfam" id="PF06728">
    <property type="entry name" value="PIG-U"/>
    <property type="match status" value="1"/>
</dbReference>
<reference evidence="10 11" key="1">
    <citation type="submission" date="2024-08" db="EMBL/GenBank/DDBJ databases">
        <title>Gnathostoma spinigerum genome.</title>
        <authorList>
            <person name="Gonzalez-Bertolin B."/>
            <person name="Monzon S."/>
            <person name="Zaballos A."/>
            <person name="Jimenez P."/>
            <person name="Dekumyoy P."/>
            <person name="Varona S."/>
            <person name="Cuesta I."/>
            <person name="Sumanam S."/>
            <person name="Adisakwattana P."/>
            <person name="Gasser R.B."/>
            <person name="Hernandez-Gonzalez A."/>
            <person name="Young N.D."/>
            <person name="Perteguer M.J."/>
        </authorList>
    </citation>
    <scope>NUCLEOTIDE SEQUENCE [LARGE SCALE GENOMIC DNA]</scope>
    <source>
        <strain evidence="10">AL3</strain>
        <tissue evidence="10">Liver</tissue>
    </source>
</reference>
<dbReference type="EMBL" id="JBGFUD010000739">
    <property type="protein sequence ID" value="MFH4975147.1"/>
    <property type="molecule type" value="Genomic_DNA"/>
</dbReference>
<evidence type="ECO:0000256" key="1">
    <source>
        <dbReference type="ARBA" id="ARBA00004477"/>
    </source>
</evidence>
<evidence type="ECO:0008006" key="12">
    <source>
        <dbReference type="Google" id="ProtNLM"/>
    </source>
</evidence>
<comment type="pathway">
    <text evidence="2">Glycolipid biosynthesis; glycosylphosphatidylinositol-anchor biosynthesis.</text>
</comment>
<dbReference type="GO" id="GO:0006506">
    <property type="term" value="P:GPI anchor biosynthetic process"/>
    <property type="evidence" value="ECO:0007669"/>
    <property type="project" value="UniProtKB-KW"/>
</dbReference>
<name>A0ABD6E7B0_9BILA</name>
<feature type="transmembrane region" description="Helical" evidence="9">
    <location>
        <begin position="277"/>
        <end position="295"/>
    </location>
</feature>
<sequence>MTETKSFQRKWGRSWLQKRLPTWLIAVALRILASRLCLDALSRRPELVVPQNSYRRLLDGIKLYRNGISPYDGDLFYYQPTVLYVFEKIIDFPVVVYCLFIVADILCSEFLSLAASSYLDLLPKHPEKDNQNLEIHRIPDLVCKCYLLNPISICSCTILSFSVVTNAVMAVFIFAFTKGHLVLMSVLLGLLAHLSLYPAILIGAVCTRFTSNNQRLIAVLTAFLSFIIFQAAGAYMIDYEFHIDATYGFLLRCRDVTPNIGIFWYFFMEVFEQFYEFFVWVFQLNIVIYVVPLSLTLRKNPLFLLETLLLLISAFSPYPTLAEGTVYLSFLPVFHELKKHMRWTLVVGITLATCVVLTPVMWQMWIVTGSGNANFYFAVTLCYCLAQASLLTDLVGAFLRKQLQDDNPEKDYSKCVYVFR</sequence>
<keyword evidence="11" id="KW-1185">Reference proteome</keyword>
<evidence type="ECO:0000313" key="10">
    <source>
        <dbReference type="EMBL" id="MFH4975147.1"/>
    </source>
</evidence>
<evidence type="ECO:0000313" key="11">
    <source>
        <dbReference type="Proteomes" id="UP001608902"/>
    </source>
</evidence>
<protein>
    <recommendedName>
        <fullName evidence="12">Phosphatidylinositol glycan anchor biosynthesis class U protein</fullName>
    </recommendedName>
</protein>
<comment type="similarity">
    <text evidence="3">Belongs to the PIGU family.</text>
</comment>
<feature type="transmembrane region" description="Helical" evidence="9">
    <location>
        <begin position="374"/>
        <end position="399"/>
    </location>
</feature>
<gene>
    <name evidence="10" type="ORF">AB6A40_001856</name>
</gene>
<feature type="transmembrane region" description="Helical" evidence="9">
    <location>
        <begin position="146"/>
        <end position="175"/>
    </location>
</feature>
<feature type="transmembrane region" description="Helical" evidence="9">
    <location>
        <begin position="341"/>
        <end position="362"/>
    </location>
</feature>
<keyword evidence="7 9" id="KW-1133">Transmembrane helix</keyword>
<dbReference type="PANTHER" id="PTHR13121">
    <property type="entry name" value="GPI TRANSAMIDASE COMPONENT PIG-U"/>
    <property type="match status" value="1"/>
</dbReference>
<proteinExistence type="inferred from homology"/>
<keyword evidence="4" id="KW-0337">GPI-anchor biosynthesis</keyword>
<feature type="transmembrane region" description="Helical" evidence="9">
    <location>
        <begin position="181"/>
        <end position="204"/>
    </location>
</feature>
<evidence type="ECO:0000256" key="5">
    <source>
        <dbReference type="ARBA" id="ARBA00022692"/>
    </source>
</evidence>
<dbReference type="AlphaFoldDB" id="A0ABD6E7B0"/>
<keyword evidence="5 9" id="KW-0812">Transmembrane</keyword>